<evidence type="ECO:0000313" key="2">
    <source>
        <dbReference type="EMBL" id="KAH7086803.1"/>
    </source>
</evidence>
<feature type="transmembrane region" description="Helical" evidence="1">
    <location>
        <begin position="192"/>
        <end position="211"/>
    </location>
</feature>
<feature type="transmembrane region" description="Helical" evidence="1">
    <location>
        <begin position="165"/>
        <end position="186"/>
    </location>
</feature>
<dbReference type="OrthoDB" id="3673893at2759"/>
<dbReference type="Proteomes" id="UP000813461">
    <property type="component" value="Unassembled WGS sequence"/>
</dbReference>
<dbReference type="EMBL" id="JAGMVJ010000010">
    <property type="protein sequence ID" value="KAH7086803.1"/>
    <property type="molecule type" value="Genomic_DNA"/>
</dbReference>
<gene>
    <name evidence="2" type="ORF">FB567DRAFT_526268</name>
</gene>
<evidence type="ECO:0000313" key="3">
    <source>
        <dbReference type="Proteomes" id="UP000813461"/>
    </source>
</evidence>
<organism evidence="2 3">
    <name type="scientific">Paraphoma chrysanthemicola</name>
    <dbReference type="NCBI Taxonomy" id="798071"/>
    <lineage>
        <taxon>Eukaryota</taxon>
        <taxon>Fungi</taxon>
        <taxon>Dikarya</taxon>
        <taxon>Ascomycota</taxon>
        <taxon>Pezizomycotina</taxon>
        <taxon>Dothideomycetes</taxon>
        <taxon>Pleosporomycetidae</taxon>
        <taxon>Pleosporales</taxon>
        <taxon>Pleosporineae</taxon>
        <taxon>Phaeosphaeriaceae</taxon>
        <taxon>Paraphoma</taxon>
    </lineage>
</organism>
<sequence length="413" mass="47073">MGRMTPPTGQLRYGISTGRFYSTYCLHQTLCSYSMYFKLPYQHQLMMAASPDQQPWTFDVSSLIVLISEEEERNYRLSRRSLLQCLTAAPVVGLQNYVRSYDLLLEPSKETYFSPYGVKSAPLRNIRLANALKHDKLLEDQKYTVLRIPTSRTSQDRASQKSRMLIALWTGATWLLFAGLLVAIYKTPGTTWVSYATCAAFTGWSIILRLVEYVNVIPAAVARSEVNDPDELDAVFIMGRSNSAFVLEGSREDVKEWTSCGLTYRPDPWGVPASVWQGFTRLCSLMVLLFIFSAVPNGSTVDQVAFILLNAVAQLNVLVGQRLNSRYVLSRFVRAEDSREKTRTHVYAKLIRRFCDAETENQWVDASGMLPKTDVWNAWKERVVNNVEDPKDLYRAISNDQKFMRKKSVRGKV</sequence>
<protein>
    <submittedName>
        <fullName evidence="2">Uncharacterized protein</fullName>
    </submittedName>
</protein>
<keyword evidence="1" id="KW-0472">Membrane</keyword>
<evidence type="ECO:0000256" key="1">
    <source>
        <dbReference type="SAM" id="Phobius"/>
    </source>
</evidence>
<proteinExistence type="predicted"/>
<keyword evidence="1" id="KW-0812">Transmembrane</keyword>
<comment type="caution">
    <text evidence="2">The sequence shown here is derived from an EMBL/GenBank/DDBJ whole genome shotgun (WGS) entry which is preliminary data.</text>
</comment>
<keyword evidence="1" id="KW-1133">Transmembrane helix</keyword>
<keyword evidence="3" id="KW-1185">Reference proteome</keyword>
<reference evidence="2" key="1">
    <citation type="journal article" date="2021" name="Nat. Commun.">
        <title>Genetic determinants of endophytism in the Arabidopsis root mycobiome.</title>
        <authorList>
            <person name="Mesny F."/>
            <person name="Miyauchi S."/>
            <person name="Thiergart T."/>
            <person name="Pickel B."/>
            <person name="Atanasova L."/>
            <person name="Karlsson M."/>
            <person name="Huettel B."/>
            <person name="Barry K.W."/>
            <person name="Haridas S."/>
            <person name="Chen C."/>
            <person name="Bauer D."/>
            <person name="Andreopoulos W."/>
            <person name="Pangilinan J."/>
            <person name="LaButti K."/>
            <person name="Riley R."/>
            <person name="Lipzen A."/>
            <person name="Clum A."/>
            <person name="Drula E."/>
            <person name="Henrissat B."/>
            <person name="Kohler A."/>
            <person name="Grigoriev I.V."/>
            <person name="Martin F.M."/>
            <person name="Hacquard S."/>
        </authorList>
    </citation>
    <scope>NUCLEOTIDE SEQUENCE</scope>
    <source>
        <strain evidence="2">MPI-SDFR-AT-0120</strain>
    </source>
</reference>
<accession>A0A8K0VYU2</accession>
<name>A0A8K0VYU2_9PLEO</name>
<dbReference type="AlphaFoldDB" id="A0A8K0VYU2"/>